<dbReference type="Pfam" id="PF11271">
    <property type="entry name" value="PorA"/>
    <property type="match status" value="1"/>
</dbReference>
<comment type="caution">
    <text evidence="3">The sequence shown here is derived from an EMBL/GenBank/DDBJ whole genome shotgun (WGS) entry which is preliminary data.</text>
</comment>
<dbReference type="InterPro" id="IPR021424">
    <property type="entry name" value="PorA"/>
</dbReference>
<reference evidence="3 4" key="1">
    <citation type="submission" date="2020-08" db="EMBL/GenBank/DDBJ databases">
        <title>Sequencing the genomes of 1000 actinobacteria strains.</title>
        <authorList>
            <person name="Klenk H.-P."/>
        </authorList>
    </citation>
    <scope>NUCLEOTIDE SEQUENCE [LARGE SCALE GENOMIC DNA]</scope>
    <source>
        <strain evidence="3 4">DSM 43149</strain>
    </source>
</reference>
<sequence>MQPTQSVAEAPNAEFLQITNGVAKINTGTLRSTIRVQPDSKATADLEGKLDGTALVWVVGQEVVRTDTNEVVSAYSTSLAVDRKTGAAQNWDKQWLDTGNERQSVTYAGQTYKFPFGTEKKSYDMFDRDLLKAQPMQFVKTEQMGGLETYQFTQEIRDETLDFPADRLALLVGQLLPGSTSAELKYSNTRTVWVDPTTGQYISVQERQQKSLVAPDGKSVTLLNAVFSYTNETVAKAADTAKSNGDKLNLVGVTVPIGLTVLGLILLVLGTLLVVRGRRQTAAAAQVPAQRKGGRHVAPADSADADDAPTEALPTAEAAEPEKSGSKTD</sequence>
<dbReference type="EMBL" id="JACHNH010000001">
    <property type="protein sequence ID" value="MBB4760149.1"/>
    <property type="molecule type" value="Genomic_DNA"/>
</dbReference>
<keyword evidence="4" id="KW-1185">Reference proteome</keyword>
<evidence type="ECO:0000313" key="4">
    <source>
        <dbReference type="Proteomes" id="UP000578112"/>
    </source>
</evidence>
<feature type="transmembrane region" description="Helical" evidence="2">
    <location>
        <begin position="250"/>
        <end position="275"/>
    </location>
</feature>
<protein>
    <recommendedName>
        <fullName evidence="5">DUF3068 domain-containing protein</fullName>
    </recommendedName>
</protein>
<keyword evidence="2" id="KW-1133">Transmembrane helix</keyword>
<dbReference type="Proteomes" id="UP000578112">
    <property type="component" value="Unassembled WGS sequence"/>
</dbReference>
<organism evidence="3 4">
    <name type="scientific">Actinoplanes digitatis</name>
    <dbReference type="NCBI Taxonomy" id="1868"/>
    <lineage>
        <taxon>Bacteria</taxon>
        <taxon>Bacillati</taxon>
        <taxon>Actinomycetota</taxon>
        <taxon>Actinomycetes</taxon>
        <taxon>Micromonosporales</taxon>
        <taxon>Micromonosporaceae</taxon>
        <taxon>Actinoplanes</taxon>
    </lineage>
</organism>
<evidence type="ECO:0008006" key="5">
    <source>
        <dbReference type="Google" id="ProtNLM"/>
    </source>
</evidence>
<proteinExistence type="predicted"/>
<accession>A0A7W7HST2</accession>
<evidence type="ECO:0000256" key="2">
    <source>
        <dbReference type="SAM" id="Phobius"/>
    </source>
</evidence>
<feature type="compositionally biased region" description="Basic and acidic residues" evidence="1">
    <location>
        <begin position="320"/>
        <end position="329"/>
    </location>
</feature>
<keyword evidence="2" id="KW-0472">Membrane</keyword>
<evidence type="ECO:0000313" key="3">
    <source>
        <dbReference type="EMBL" id="MBB4760149.1"/>
    </source>
</evidence>
<gene>
    <name evidence="3" type="ORF">BJ971_000705</name>
</gene>
<feature type="region of interest" description="Disordered" evidence="1">
    <location>
        <begin position="286"/>
        <end position="329"/>
    </location>
</feature>
<keyword evidence="2" id="KW-0812">Transmembrane</keyword>
<name>A0A7W7HST2_9ACTN</name>
<dbReference type="AlphaFoldDB" id="A0A7W7HST2"/>
<evidence type="ECO:0000256" key="1">
    <source>
        <dbReference type="SAM" id="MobiDB-lite"/>
    </source>
</evidence>